<reference evidence="10" key="1">
    <citation type="submission" date="2025-08" db="UniProtKB">
        <authorList>
            <consortium name="RefSeq"/>
        </authorList>
    </citation>
    <scope>IDENTIFICATION</scope>
</reference>
<keyword evidence="2" id="KW-0645">Protease</keyword>
<dbReference type="FunFam" id="3.90.70.10:FF:000006">
    <property type="entry name" value="Cathepsin S"/>
    <property type="match status" value="1"/>
</dbReference>
<sequence length="327" mass="36148">MRLLIIAAASLAVVSCASLSLEDLEFHAWKLKFEKSYSSLEEEAHRKNIWISTRRRVLDHNTLADQGIKTYRMGMNQFSDMESEEYSQTVLRRRSMIPSNETKAIPHRGTIPSQPKGGAAKMPDSVDWRDNGCVTPVKDQGLCFSDWAFSMTGALESHNCIQYGYLPSLSEQQLVDCSWSYGNTGCVGGLIDPSFQYVIDNGGIDTEAYYPYEGKDGSCRFNPSGVGATCSGYSDWYVVNVGPVSVTIDGEDLILFYESGVFSDPDCSSSKYKTDLLVVGYGTEDGQGYWLVKNSFGVSWGEEGYIKMSRNHGNQCGIASHASYPTV</sequence>
<evidence type="ECO:0000256" key="6">
    <source>
        <dbReference type="SAM" id="SignalP"/>
    </source>
</evidence>
<comment type="similarity">
    <text evidence="1">Belongs to the peptidase C1 family.</text>
</comment>
<dbReference type="PRINTS" id="PR00705">
    <property type="entry name" value="PAPAIN"/>
</dbReference>
<dbReference type="Pfam" id="PF00112">
    <property type="entry name" value="Peptidase_C1"/>
    <property type="match status" value="1"/>
</dbReference>
<evidence type="ECO:0000256" key="1">
    <source>
        <dbReference type="ARBA" id="ARBA00008455"/>
    </source>
</evidence>
<evidence type="ECO:0000256" key="4">
    <source>
        <dbReference type="ARBA" id="ARBA00022807"/>
    </source>
</evidence>
<dbReference type="RefSeq" id="XP_012692126.2">
    <property type="nucleotide sequence ID" value="XM_012836672.3"/>
</dbReference>
<accession>A0A6P3W9E0</accession>
<feature type="chain" id="PRO_5027550339" evidence="6">
    <location>
        <begin position="17"/>
        <end position="327"/>
    </location>
</feature>
<dbReference type="AlphaFoldDB" id="A0A6P3W9E0"/>
<dbReference type="Proteomes" id="UP000515152">
    <property type="component" value="Chromosome 14"/>
</dbReference>
<evidence type="ECO:0000259" key="7">
    <source>
        <dbReference type="SMART" id="SM00645"/>
    </source>
</evidence>
<dbReference type="Pfam" id="PF08246">
    <property type="entry name" value="Inhibitor_I29"/>
    <property type="match status" value="1"/>
</dbReference>
<keyword evidence="9" id="KW-1185">Reference proteome</keyword>
<dbReference type="PROSITE" id="PS51257">
    <property type="entry name" value="PROKAR_LIPOPROTEIN"/>
    <property type="match status" value="1"/>
</dbReference>
<dbReference type="Gene3D" id="3.90.70.10">
    <property type="entry name" value="Cysteine proteinases"/>
    <property type="match status" value="1"/>
</dbReference>
<dbReference type="GeneID" id="105908195"/>
<gene>
    <name evidence="10" type="primary">LOC105908195</name>
</gene>
<dbReference type="SUPFAM" id="SSF54001">
    <property type="entry name" value="Cysteine proteinases"/>
    <property type="match status" value="1"/>
</dbReference>
<feature type="domain" description="Cathepsin propeptide inhibitor" evidence="8">
    <location>
        <begin position="26"/>
        <end position="86"/>
    </location>
</feature>
<feature type="signal peptide" evidence="6">
    <location>
        <begin position="1"/>
        <end position="16"/>
    </location>
</feature>
<evidence type="ECO:0000259" key="8">
    <source>
        <dbReference type="SMART" id="SM00848"/>
    </source>
</evidence>
<evidence type="ECO:0000313" key="10">
    <source>
        <dbReference type="RefSeq" id="XP_012692126.2"/>
    </source>
</evidence>
<evidence type="ECO:0000256" key="3">
    <source>
        <dbReference type="ARBA" id="ARBA00022801"/>
    </source>
</evidence>
<evidence type="ECO:0000256" key="5">
    <source>
        <dbReference type="SAM" id="MobiDB-lite"/>
    </source>
</evidence>
<proteinExistence type="inferred from homology"/>
<protein>
    <submittedName>
        <fullName evidence="10">Procathepsin L-like</fullName>
    </submittedName>
</protein>
<dbReference type="SMART" id="SM00848">
    <property type="entry name" value="Inhibitor_I29"/>
    <property type="match status" value="1"/>
</dbReference>
<dbReference type="PANTHER" id="PTHR12411">
    <property type="entry name" value="CYSTEINE PROTEASE FAMILY C1-RELATED"/>
    <property type="match status" value="1"/>
</dbReference>
<dbReference type="SMART" id="SM00645">
    <property type="entry name" value="Pept_C1"/>
    <property type="match status" value="1"/>
</dbReference>
<feature type="domain" description="Peptidase C1A papain C-terminal" evidence="7">
    <location>
        <begin position="122"/>
        <end position="326"/>
    </location>
</feature>
<evidence type="ECO:0000256" key="2">
    <source>
        <dbReference type="ARBA" id="ARBA00022670"/>
    </source>
</evidence>
<dbReference type="CDD" id="cd02248">
    <property type="entry name" value="Peptidase_C1A"/>
    <property type="match status" value="1"/>
</dbReference>
<keyword evidence="6" id="KW-0732">Signal</keyword>
<dbReference type="GO" id="GO:0006508">
    <property type="term" value="P:proteolysis"/>
    <property type="evidence" value="ECO:0007669"/>
    <property type="project" value="UniProtKB-KW"/>
</dbReference>
<organism evidence="9 10">
    <name type="scientific">Clupea harengus</name>
    <name type="common">Atlantic herring</name>
    <dbReference type="NCBI Taxonomy" id="7950"/>
    <lineage>
        <taxon>Eukaryota</taxon>
        <taxon>Metazoa</taxon>
        <taxon>Chordata</taxon>
        <taxon>Craniata</taxon>
        <taxon>Vertebrata</taxon>
        <taxon>Euteleostomi</taxon>
        <taxon>Actinopterygii</taxon>
        <taxon>Neopterygii</taxon>
        <taxon>Teleostei</taxon>
        <taxon>Clupei</taxon>
        <taxon>Clupeiformes</taxon>
        <taxon>Clupeoidei</taxon>
        <taxon>Clupeidae</taxon>
        <taxon>Clupea</taxon>
    </lineage>
</organism>
<keyword evidence="3" id="KW-0378">Hydrolase</keyword>
<evidence type="ECO:0000313" key="9">
    <source>
        <dbReference type="Proteomes" id="UP000515152"/>
    </source>
</evidence>
<dbReference type="OrthoDB" id="10253408at2759"/>
<dbReference type="KEGG" id="char:105908195"/>
<dbReference type="GO" id="GO:0008234">
    <property type="term" value="F:cysteine-type peptidase activity"/>
    <property type="evidence" value="ECO:0007669"/>
    <property type="project" value="UniProtKB-KW"/>
</dbReference>
<dbReference type="InterPro" id="IPR013128">
    <property type="entry name" value="Peptidase_C1A"/>
</dbReference>
<dbReference type="InterPro" id="IPR000668">
    <property type="entry name" value="Peptidase_C1A_C"/>
</dbReference>
<dbReference type="InterPro" id="IPR038765">
    <property type="entry name" value="Papain-like_cys_pep_sf"/>
</dbReference>
<feature type="region of interest" description="Disordered" evidence="5">
    <location>
        <begin position="103"/>
        <end position="122"/>
    </location>
</feature>
<dbReference type="InterPro" id="IPR013201">
    <property type="entry name" value="Prot_inhib_I29"/>
</dbReference>
<keyword evidence="4" id="KW-0788">Thiol protease</keyword>
<name>A0A6P3W9E0_CLUHA</name>
<dbReference type="InterPro" id="IPR039417">
    <property type="entry name" value="Peptidase_C1A_papain-like"/>
</dbReference>